<organism evidence="2 3">
    <name type="scientific">Methylobacterium frigidaeris</name>
    <dbReference type="NCBI Taxonomy" id="2038277"/>
    <lineage>
        <taxon>Bacteria</taxon>
        <taxon>Pseudomonadati</taxon>
        <taxon>Pseudomonadota</taxon>
        <taxon>Alphaproteobacteria</taxon>
        <taxon>Hyphomicrobiales</taxon>
        <taxon>Methylobacteriaceae</taxon>
        <taxon>Methylobacterium</taxon>
    </lineage>
</organism>
<feature type="region of interest" description="Disordered" evidence="1">
    <location>
        <begin position="77"/>
        <end position="107"/>
    </location>
</feature>
<reference evidence="2" key="2">
    <citation type="submission" date="2021-08" db="EMBL/GenBank/DDBJ databases">
        <authorList>
            <person name="Tani A."/>
            <person name="Ola A."/>
            <person name="Ogura Y."/>
            <person name="Katsura K."/>
            <person name="Hayashi T."/>
        </authorList>
    </citation>
    <scope>NUCLEOTIDE SEQUENCE</scope>
    <source>
        <strain evidence="2">JCM 32048</strain>
    </source>
</reference>
<feature type="compositionally biased region" description="Pro residues" evidence="1">
    <location>
        <begin position="95"/>
        <end position="107"/>
    </location>
</feature>
<dbReference type="Proteomes" id="UP001055286">
    <property type="component" value="Unassembled WGS sequence"/>
</dbReference>
<evidence type="ECO:0000256" key="1">
    <source>
        <dbReference type="SAM" id="MobiDB-lite"/>
    </source>
</evidence>
<keyword evidence="3" id="KW-1185">Reference proteome</keyword>
<protein>
    <submittedName>
        <fullName evidence="2">Uncharacterized protein</fullName>
    </submittedName>
</protein>
<comment type="caution">
    <text evidence="2">The sequence shown here is derived from an EMBL/GenBank/DDBJ whole genome shotgun (WGS) entry which is preliminary data.</text>
</comment>
<proteinExistence type="predicted"/>
<evidence type="ECO:0000313" key="2">
    <source>
        <dbReference type="EMBL" id="GJD64025.1"/>
    </source>
</evidence>
<sequence length="107" mass="11217">MADWLVSRSHIDPEPLDLPFVAVGPTPFSRPGLPSEQAGASVDQTAFEPRPVSSAAARILGMIGSAIVVMQTESGTMLVSTGRPGTRRSASMRPLPSPEPCPPPAIR</sequence>
<dbReference type="EMBL" id="BPQJ01000021">
    <property type="protein sequence ID" value="GJD64025.1"/>
    <property type="molecule type" value="Genomic_DNA"/>
</dbReference>
<reference evidence="2" key="1">
    <citation type="journal article" date="2016" name="Front. Microbiol.">
        <title>Genome Sequence of the Piezophilic, Mesophilic Sulfate-Reducing Bacterium Desulfovibrio indicus J2T.</title>
        <authorList>
            <person name="Cao J."/>
            <person name="Maignien L."/>
            <person name="Shao Z."/>
            <person name="Alain K."/>
            <person name="Jebbar M."/>
        </authorList>
    </citation>
    <scope>NUCLEOTIDE SEQUENCE</scope>
    <source>
        <strain evidence="2">JCM 32048</strain>
    </source>
</reference>
<name>A0AA37HDN9_9HYPH</name>
<gene>
    <name evidence="2" type="ORF">MPEAHAMD_4199</name>
</gene>
<evidence type="ECO:0000313" key="3">
    <source>
        <dbReference type="Proteomes" id="UP001055286"/>
    </source>
</evidence>
<dbReference type="AlphaFoldDB" id="A0AA37HDN9"/>
<accession>A0AA37HDN9</accession>
<dbReference type="RefSeq" id="WP_099901103.1">
    <property type="nucleotide sequence ID" value="NZ_BPQJ01000021.1"/>
</dbReference>